<dbReference type="PROSITE" id="PS50262">
    <property type="entry name" value="G_PROTEIN_RECEP_F1_2"/>
    <property type="match status" value="1"/>
</dbReference>
<evidence type="ECO:0000256" key="2">
    <source>
        <dbReference type="ARBA" id="ARBA00022692"/>
    </source>
</evidence>
<gene>
    <name evidence="7" type="ORF">PENTCL1PPCAC_7669</name>
</gene>
<dbReference type="AlphaFoldDB" id="A0AAV5SYY4"/>
<evidence type="ECO:0000313" key="7">
    <source>
        <dbReference type="EMBL" id="GMS85494.1"/>
    </source>
</evidence>
<feature type="transmembrane region" description="Helical" evidence="5">
    <location>
        <begin position="256"/>
        <end position="278"/>
    </location>
</feature>
<name>A0AAV5SYY4_9BILA</name>
<dbReference type="CDD" id="cd00637">
    <property type="entry name" value="7tm_classA_rhodopsin-like"/>
    <property type="match status" value="1"/>
</dbReference>
<dbReference type="Gene3D" id="1.20.1070.10">
    <property type="entry name" value="Rhodopsin 7-helix transmembrane proteins"/>
    <property type="match status" value="1"/>
</dbReference>
<dbReference type="PANTHER" id="PTHR23017:SF3">
    <property type="entry name" value="G-PROTEIN COUPLED RECEPTORS FAMILY 1 PROFILE DOMAIN-CONTAINING PROTEIN"/>
    <property type="match status" value="1"/>
</dbReference>
<feature type="transmembrane region" description="Helical" evidence="5">
    <location>
        <begin position="225"/>
        <end position="250"/>
    </location>
</feature>
<dbReference type="Pfam" id="PF10328">
    <property type="entry name" value="7TM_GPCR_Srx"/>
    <property type="match status" value="1"/>
</dbReference>
<evidence type="ECO:0000256" key="1">
    <source>
        <dbReference type="ARBA" id="ARBA00004370"/>
    </source>
</evidence>
<feature type="transmembrane region" description="Helical" evidence="5">
    <location>
        <begin position="126"/>
        <end position="146"/>
    </location>
</feature>
<feature type="non-terminal residue" evidence="7">
    <location>
        <position position="301"/>
    </location>
</feature>
<dbReference type="EMBL" id="BTSX01000002">
    <property type="protein sequence ID" value="GMS85494.1"/>
    <property type="molecule type" value="Genomic_DNA"/>
</dbReference>
<dbReference type="InterPro" id="IPR017452">
    <property type="entry name" value="GPCR_Rhodpsn_7TM"/>
</dbReference>
<evidence type="ECO:0000313" key="8">
    <source>
        <dbReference type="Proteomes" id="UP001432027"/>
    </source>
</evidence>
<keyword evidence="2 5" id="KW-0812">Transmembrane</keyword>
<evidence type="ECO:0000259" key="6">
    <source>
        <dbReference type="PROSITE" id="PS50262"/>
    </source>
</evidence>
<sequence>MIGLASASAILLLMSLLGISSNLIALLTVKRTKYLHNTFGALCVSLASCNLGICLIYFGWCSIATLSMVDSDDRVFFDSELGKKVGQVALLFLYGSIYTHLAVSFNRMMSLLYPLRYLMMFDLRKGIALLVVVWTCAFIEIAPYFWSRECYFFYKYEVALWEFAETGCGEFFGFYFDFLPSIVIVVCILVMDVIALMRLRSSHADAYVSTMSEEQKKARKIEIGFFTQSLCQTVPFLMAVLCFHVVSRYAETDWQLFWAMTFSWVSLHTIDGFIIDIFHTRRLVFKTSTKVLPSFSISGAS</sequence>
<evidence type="ECO:0000256" key="5">
    <source>
        <dbReference type="SAM" id="Phobius"/>
    </source>
</evidence>
<keyword evidence="8" id="KW-1185">Reference proteome</keyword>
<feature type="transmembrane region" description="Helical" evidence="5">
    <location>
        <begin position="85"/>
        <end position="105"/>
    </location>
</feature>
<dbReference type="SUPFAM" id="SSF81321">
    <property type="entry name" value="Family A G protein-coupled receptor-like"/>
    <property type="match status" value="1"/>
</dbReference>
<feature type="transmembrane region" description="Helical" evidence="5">
    <location>
        <begin position="178"/>
        <end position="197"/>
    </location>
</feature>
<accession>A0AAV5SYY4</accession>
<feature type="domain" description="G-protein coupled receptors family 1 profile" evidence="6">
    <location>
        <begin position="21"/>
        <end position="241"/>
    </location>
</feature>
<proteinExistence type="predicted"/>
<dbReference type="InterPro" id="IPR019430">
    <property type="entry name" value="7TM_GPCR_serpentine_rcpt_Srx"/>
</dbReference>
<protein>
    <recommendedName>
        <fullName evidence="6">G-protein coupled receptors family 1 profile domain-containing protein</fullName>
    </recommendedName>
</protein>
<reference evidence="7" key="1">
    <citation type="submission" date="2023-10" db="EMBL/GenBank/DDBJ databases">
        <title>Genome assembly of Pristionchus species.</title>
        <authorList>
            <person name="Yoshida K."/>
            <person name="Sommer R.J."/>
        </authorList>
    </citation>
    <scope>NUCLEOTIDE SEQUENCE</scope>
    <source>
        <strain evidence="7">RS0144</strain>
    </source>
</reference>
<feature type="transmembrane region" description="Helical" evidence="5">
    <location>
        <begin position="39"/>
        <end position="65"/>
    </location>
</feature>
<dbReference type="GO" id="GO:0016020">
    <property type="term" value="C:membrane"/>
    <property type="evidence" value="ECO:0007669"/>
    <property type="project" value="UniProtKB-SubCell"/>
</dbReference>
<evidence type="ECO:0000256" key="3">
    <source>
        <dbReference type="ARBA" id="ARBA00022989"/>
    </source>
</evidence>
<comment type="caution">
    <text evidence="7">The sequence shown here is derived from an EMBL/GenBank/DDBJ whole genome shotgun (WGS) entry which is preliminary data.</text>
</comment>
<dbReference type="PANTHER" id="PTHR23017">
    <property type="entry name" value="SERPENTINE RECEPTOR, CLASS X"/>
    <property type="match status" value="1"/>
</dbReference>
<keyword evidence="4 5" id="KW-0472">Membrane</keyword>
<organism evidence="7 8">
    <name type="scientific">Pristionchus entomophagus</name>
    <dbReference type="NCBI Taxonomy" id="358040"/>
    <lineage>
        <taxon>Eukaryota</taxon>
        <taxon>Metazoa</taxon>
        <taxon>Ecdysozoa</taxon>
        <taxon>Nematoda</taxon>
        <taxon>Chromadorea</taxon>
        <taxon>Rhabditida</taxon>
        <taxon>Rhabditina</taxon>
        <taxon>Diplogasteromorpha</taxon>
        <taxon>Diplogasteroidea</taxon>
        <taxon>Neodiplogasteridae</taxon>
        <taxon>Pristionchus</taxon>
    </lineage>
</organism>
<feature type="transmembrane region" description="Helical" evidence="5">
    <location>
        <begin position="6"/>
        <end position="27"/>
    </location>
</feature>
<keyword evidence="3 5" id="KW-1133">Transmembrane helix</keyword>
<dbReference type="Proteomes" id="UP001432027">
    <property type="component" value="Unassembled WGS sequence"/>
</dbReference>
<comment type="subcellular location">
    <subcellularLocation>
        <location evidence="1">Membrane</location>
    </subcellularLocation>
</comment>
<evidence type="ECO:0000256" key="4">
    <source>
        <dbReference type="ARBA" id="ARBA00023136"/>
    </source>
</evidence>